<organism evidence="1">
    <name type="scientific">hydrothermal vent metagenome</name>
    <dbReference type="NCBI Taxonomy" id="652676"/>
    <lineage>
        <taxon>unclassified sequences</taxon>
        <taxon>metagenomes</taxon>
        <taxon>ecological metagenomes</taxon>
    </lineage>
</organism>
<feature type="non-terminal residue" evidence="1">
    <location>
        <position position="1"/>
    </location>
</feature>
<dbReference type="Gene3D" id="1.50.10.10">
    <property type="match status" value="1"/>
</dbReference>
<evidence type="ECO:0000313" key="1">
    <source>
        <dbReference type="EMBL" id="VAW78271.1"/>
    </source>
</evidence>
<dbReference type="PANTHER" id="PTHR42899">
    <property type="entry name" value="SPERMATOGENESIS-ASSOCIATED PROTEIN 20"/>
    <property type="match status" value="1"/>
</dbReference>
<dbReference type="InterPro" id="IPR024705">
    <property type="entry name" value="Ssp411"/>
</dbReference>
<reference evidence="1" key="1">
    <citation type="submission" date="2018-06" db="EMBL/GenBank/DDBJ databases">
        <authorList>
            <person name="Zhirakovskaya E."/>
        </authorList>
    </citation>
    <scope>NUCLEOTIDE SEQUENCE</scope>
</reference>
<dbReference type="GO" id="GO:0005975">
    <property type="term" value="P:carbohydrate metabolic process"/>
    <property type="evidence" value="ECO:0007669"/>
    <property type="project" value="InterPro"/>
</dbReference>
<dbReference type="EMBL" id="UOFK01000147">
    <property type="protein sequence ID" value="VAW78271.1"/>
    <property type="molecule type" value="Genomic_DNA"/>
</dbReference>
<proteinExistence type="predicted"/>
<dbReference type="InterPro" id="IPR012341">
    <property type="entry name" value="6hp_glycosidase-like_sf"/>
</dbReference>
<dbReference type="PANTHER" id="PTHR42899:SF1">
    <property type="entry name" value="SPERMATOGENESIS-ASSOCIATED PROTEIN 20"/>
    <property type="match status" value="1"/>
</dbReference>
<sequence length="429" mass="48554">GFCRYSVDEKWMIPHFEKMLYDNGPLLSLYTEAWQATGKPLFECTARQTADWVLREMQSPEGGYYSSLDADSEGEEGKFYVWSRDEVQTLLSADEYRIFAPRYGFDQPANFEGRWNPHIYRSIDVIADKQQLSTTNVETLIASARTTLFQAREQRTHPGRDDKILVSWNALMIKGLAQAARAFDEPRYQQSAEQALQFIRRQMWQNKRLHATCKDGHAHLAAYLDDYVFLIDAILELLQLRWHSADLTFALQLADVVLEHFAATDGGFYFTADDHETLIQRPKPFNDDALPAGNAIAAKVFGRLGHLLGESRYLDAAENTLKTAWDAMQQSPYGHTGLLLGLEEYLNPVTTIIIRGSDTLQDWRAAMGKDYHPQQMVYAIPDSCDDLPGQLQERKPKAGGVAYLCTGVSCQAPVTDIEQLVCRVAALHT</sequence>
<name>A0A3B0YFS6_9ZZZZ</name>
<accession>A0A3B0YFS6</accession>
<dbReference type="InterPro" id="IPR008928">
    <property type="entry name" value="6-hairpin_glycosidase_sf"/>
</dbReference>
<dbReference type="SUPFAM" id="SSF48208">
    <property type="entry name" value="Six-hairpin glycosidases"/>
    <property type="match status" value="1"/>
</dbReference>
<dbReference type="AlphaFoldDB" id="A0A3B0YFS6"/>
<protein>
    <submittedName>
        <fullName evidence="1">Uncharacterized protein YyaL</fullName>
    </submittedName>
</protein>
<gene>
    <name evidence="1" type="ORF">MNBD_GAMMA13-1001</name>
</gene>